<dbReference type="Gene3D" id="3.40.50.720">
    <property type="entry name" value="NAD(P)-binding Rossmann-like Domain"/>
    <property type="match status" value="1"/>
</dbReference>
<protein>
    <submittedName>
        <fullName evidence="1">NAD(P)-dependent alcohol dehydrogenase</fullName>
    </submittedName>
</protein>
<evidence type="ECO:0000313" key="2">
    <source>
        <dbReference type="Proteomes" id="UP001596186"/>
    </source>
</evidence>
<organism evidence="1 2">
    <name type="scientific">Companilactobacillus baiquanensis</name>
    <dbReference type="NCBI Taxonomy" id="2486005"/>
    <lineage>
        <taxon>Bacteria</taxon>
        <taxon>Bacillati</taxon>
        <taxon>Bacillota</taxon>
        <taxon>Bacilli</taxon>
        <taxon>Lactobacillales</taxon>
        <taxon>Lactobacillaceae</taxon>
        <taxon>Companilactobacillus</taxon>
    </lineage>
</organism>
<accession>A0ABW1UTI5</accession>
<feature type="non-terminal residue" evidence="1">
    <location>
        <position position="1"/>
    </location>
</feature>
<name>A0ABW1UTI5_9LACO</name>
<dbReference type="EMBL" id="JBHSSN010000005">
    <property type="protein sequence ID" value="MFC6323044.1"/>
    <property type="molecule type" value="Genomic_DNA"/>
</dbReference>
<reference evidence="2" key="1">
    <citation type="journal article" date="2019" name="Int. J. Syst. Evol. Microbiol.">
        <title>The Global Catalogue of Microorganisms (GCM) 10K type strain sequencing project: providing services to taxonomists for standard genome sequencing and annotation.</title>
        <authorList>
            <consortium name="The Broad Institute Genomics Platform"/>
            <consortium name="The Broad Institute Genome Sequencing Center for Infectious Disease"/>
            <person name="Wu L."/>
            <person name="Ma J."/>
        </authorList>
    </citation>
    <scope>NUCLEOTIDE SEQUENCE [LARGE SCALE GENOMIC DNA]</scope>
    <source>
        <strain evidence="2">CCM 8895</strain>
    </source>
</reference>
<dbReference type="Gene3D" id="3.90.180.10">
    <property type="entry name" value="Medium-chain alcohol dehydrogenases, catalytic domain"/>
    <property type="match status" value="1"/>
</dbReference>
<proteinExistence type="predicted"/>
<comment type="caution">
    <text evidence="1">The sequence shown here is derived from an EMBL/GenBank/DDBJ whole genome shotgun (WGS) entry which is preliminary data.</text>
</comment>
<gene>
    <name evidence="1" type="ORF">ACFP1F_04580</name>
</gene>
<keyword evidence="2" id="KW-1185">Reference proteome</keyword>
<evidence type="ECO:0000313" key="1">
    <source>
        <dbReference type="EMBL" id="MFC6323044.1"/>
    </source>
</evidence>
<dbReference type="Proteomes" id="UP001596186">
    <property type="component" value="Unassembled WGS sequence"/>
</dbReference>
<sequence length="89" mass="10030">AVTPHNIDISTWNDLCVDDKKIVGVNMGDSIPQVDIPRLIEFFKLGVFPFDLTEKFYDFDQINEADADSVSGKTIKPILIIDKDYKPGE</sequence>